<dbReference type="FunFam" id="1.10.510.10:FF:000143">
    <property type="entry name" value="Mitogen-activated protein kinase kinase kinase 7"/>
    <property type="match status" value="1"/>
</dbReference>
<dbReference type="SMART" id="SM00220">
    <property type="entry name" value="S_TKc"/>
    <property type="match status" value="1"/>
</dbReference>
<sequence length="710" mass="80191">MASNSSNVQDSPVHQQTFVEEIDYSEIQELSVVGKGAFGVVWKGVWRNRFVAVKHINSEAEKREFAIEVRQLSRVCHPNIVRLYGACTRGAHVCLVMEYAEGGSLYNVLHNRPKPKYTAAHAMSWARQCAEGVAYLHSMKPKPLIHRDLKPPNLLLVGGGQRLKICDFGTAADKATYMTNNKGSAAWMAPEVFEGSTYTEKCDVFSWGIILWEVLSRRKPFEEGGSAYRIMWAVHTGQRPNLIEGCPEPIEQLMTQCWHKIPAQRPSMAKVTEIMSALCEFFPGADTPINYDDCEVDDSECSEDECGSRDSLDTDTEHDILSQVHIPTQYPDHSTSDPVLRNIDTPLQPSRPRSYVETQVSKLQNIMAAEAHPKTTALSKDESDAHNRVGAIRIPQHFKKSEDFLEAGRSPISINRTSSSPVPSERTYVPSEGSTPQDSLRVIKSPVVFSESSSPRRLSPIPNYNIGNINPRHIDTDPYWKREVDKLSPTRSPSVMSNSSLLRKEDCNQNYYDRLSATNSPMTPVREYNGNVTQRPINSSIQTPLHIDVDPNTWEIINAPIHFDDYVEVRNHPGFDKYYIGGNSSSSTGGEGGAPASEPDPALDSMHMMLDPHLRPISPDLSNEESKRIFEKHKQLAQEYLKIQTELAYLSNHKTELEEKMDDDELRQKREMIQLENEKESLIKLYCSLNKQLARAENDSWLHSEEMPHE</sequence>
<reference evidence="17" key="2">
    <citation type="submission" date="2022-06" db="UniProtKB">
        <authorList>
            <consortium name="EnsemblMetazoa"/>
        </authorList>
    </citation>
    <scope>IDENTIFICATION</scope>
    <source>
        <strain evidence="17">p50T (Dazao)</strain>
    </source>
</reference>
<dbReference type="GO" id="GO:0009893">
    <property type="term" value="P:positive regulation of metabolic process"/>
    <property type="evidence" value="ECO:0007669"/>
    <property type="project" value="UniProtKB-ARBA"/>
</dbReference>
<evidence type="ECO:0000256" key="3">
    <source>
        <dbReference type="ARBA" id="ARBA00012406"/>
    </source>
</evidence>
<keyword evidence="11" id="KW-0460">Magnesium</keyword>
<reference evidence="18" key="1">
    <citation type="journal article" date="2008" name="Insect Biochem. Mol. Biol.">
        <title>The genome of a lepidopteran model insect, the silkworm Bombyx mori.</title>
        <authorList>
            <consortium name="International Silkworm Genome Consortium"/>
        </authorList>
    </citation>
    <scope>NUCLEOTIDE SEQUENCE [LARGE SCALE GENOMIC DNA]</scope>
    <source>
        <strain evidence="18">p50T</strain>
    </source>
</reference>
<evidence type="ECO:0000256" key="2">
    <source>
        <dbReference type="ARBA" id="ARBA00006529"/>
    </source>
</evidence>
<comment type="similarity">
    <text evidence="2">Belongs to the protein kinase superfamily. STE Ser/Thr protein kinase family. MAP kinase kinase kinase subfamily.</text>
</comment>
<keyword evidence="18" id="KW-1185">Reference proteome</keyword>
<keyword evidence="7" id="KW-0479">Metal-binding</keyword>
<evidence type="ECO:0000256" key="4">
    <source>
        <dbReference type="ARBA" id="ARBA00017660"/>
    </source>
</evidence>
<dbReference type="Pfam" id="PF07714">
    <property type="entry name" value="PK_Tyr_Ser-Thr"/>
    <property type="match status" value="1"/>
</dbReference>
<dbReference type="GO" id="GO:0004709">
    <property type="term" value="F:MAP kinase kinase kinase activity"/>
    <property type="evidence" value="ECO:0007669"/>
    <property type="project" value="UniProtKB-EC"/>
</dbReference>
<name>A0A8R2AQW7_BOMMO</name>
<dbReference type="GO" id="GO:0019899">
    <property type="term" value="F:enzyme binding"/>
    <property type="evidence" value="ECO:0007669"/>
    <property type="project" value="UniProtKB-ARBA"/>
</dbReference>
<dbReference type="PROSITE" id="PS00107">
    <property type="entry name" value="PROTEIN_KINASE_ATP"/>
    <property type="match status" value="1"/>
</dbReference>
<dbReference type="KEGG" id="bmor:101744000"/>
<keyword evidence="10 14" id="KW-0067">ATP-binding</keyword>
<dbReference type="SUPFAM" id="SSF56112">
    <property type="entry name" value="Protein kinase-like (PK-like)"/>
    <property type="match status" value="1"/>
</dbReference>
<dbReference type="InterPro" id="IPR017441">
    <property type="entry name" value="Protein_kinase_ATP_BS"/>
</dbReference>
<dbReference type="AlphaFoldDB" id="A0A8R2AQW7"/>
<evidence type="ECO:0000256" key="10">
    <source>
        <dbReference type="ARBA" id="ARBA00022840"/>
    </source>
</evidence>
<dbReference type="InterPro" id="IPR008271">
    <property type="entry name" value="Ser/Thr_kinase_AS"/>
</dbReference>
<dbReference type="PANTHER" id="PTHR46716">
    <property type="entry name" value="MITOGEN-ACTIVATED PROTEIN KINASE KINASE KINASE 7"/>
    <property type="match status" value="1"/>
</dbReference>
<dbReference type="Gene3D" id="1.10.510.10">
    <property type="entry name" value="Transferase(Phosphotransferase) domain 1"/>
    <property type="match status" value="1"/>
</dbReference>
<keyword evidence="8 14" id="KW-0547">Nucleotide-binding</keyword>
<dbReference type="GO" id="GO:0006950">
    <property type="term" value="P:response to stress"/>
    <property type="evidence" value="ECO:0007669"/>
    <property type="project" value="UniProtKB-ARBA"/>
</dbReference>
<dbReference type="GO" id="GO:0043410">
    <property type="term" value="P:positive regulation of MAPK cascade"/>
    <property type="evidence" value="ECO:0007669"/>
    <property type="project" value="UniProtKB-ARBA"/>
</dbReference>
<evidence type="ECO:0000256" key="14">
    <source>
        <dbReference type="PROSITE-ProRule" id="PRU10141"/>
    </source>
</evidence>
<keyword evidence="6" id="KW-0808">Transferase</keyword>
<dbReference type="EnsemblMetazoa" id="XM_004931683.4">
    <property type="protein sequence ID" value="XP_004931740.1"/>
    <property type="gene ID" value="LOC101744000"/>
</dbReference>
<evidence type="ECO:0000256" key="6">
    <source>
        <dbReference type="ARBA" id="ARBA00022679"/>
    </source>
</evidence>
<evidence type="ECO:0000256" key="13">
    <source>
        <dbReference type="ARBA" id="ARBA00048329"/>
    </source>
</evidence>
<feature type="binding site" evidence="14">
    <location>
        <position position="54"/>
    </location>
    <ligand>
        <name>ATP</name>
        <dbReference type="ChEBI" id="CHEBI:30616"/>
    </ligand>
</feature>
<dbReference type="CTD" id="39659"/>
<dbReference type="Gene3D" id="3.30.200.20">
    <property type="entry name" value="Phosphorylase Kinase, domain 1"/>
    <property type="match status" value="1"/>
</dbReference>
<dbReference type="InterPro" id="IPR011009">
    <property type="entry name" value="Kinase-like_dom_sf"/>
</dbReference>
<dbReference type="EC" id="2.7.11.25" evidence="3"/>
<dbReference type="GO" id="GO:0007254">
    <property type="term" value="P:JNK cascade"/>
    <property type="evidence" value="ECO:0007669"/>
    <property type="project" value="TreeGrafter"/>
</dbReference>
<dbReference type="PANTHER" id="PTHR46716:SF1">
    <property type="entry name" value="MITOGEN-ACTIVATED PROTEIN KINASE KINASE KINASE 7"/>
    <property type="match status" value="1"/>
</dbReference>
<organism evidence="17 18">
    <name type="scientific">Bombyx mori</name>
    <name type="common">Silk moth</name>
    <dbReference type="NCBI Taxonomy" id="7091"/>
    <lineage>
        <taxon>Eukaryota</taxon>
        <taxon>Metazoa</taxon>
        <taxon>Ecdysozoa</taxon>
        <taxon>Arthropoda</taxon>
        <taxon>Hexapoda</taxon>
        <taxon>Insecta</taxon>
        <taxon>Pterygota</taxon>
        <taxon>Neoptera</taxon>
        <taxon>Endopterygota</taxon>
        <taxon>Lepidoptera</taxon>
        <taxon>Glossata</taxon>
        <taxon>Ditrysia</taxon>
        <taxon>Bombycoidea</taxon>
        <taxon>Bombycidae</taxon>
        <taxon>Bombycinae</taxon>
        <taxon>Bombyx</taxon>
    </lineage>
</organism>
<accession>A0A8R2AQW7</accession>
<dbReference type="RefSeq" id="XP_004931740.1">
    <property type="nucleotide sequence ID" value="XM_004931683.5"/>
</dbReference>
<proteinExistence type="inferred from homology"/>
<dbReference type="GO" id="GO:0006955">
    <property type="term" value="P:immune response"/>
    <property type="evidence" value="ECO:0007669"/>
    <property type="project" value="TreeGrafter"/>
</dbReference>
<dbReference type="GO" id="GO:0046872">
    <property type="term" value="F:metal ion binding"/>
    <property type="evidence" value="ECO:0007669"/>
    <property type="project" value="UniProtKB-KW"/>
</dbReference>
<dbReference type="OrthoDB" id="10261027at2759"/>
<feature type="compositionally biased region" description="Low complexity" evidence="15">
    <location>
        <begin position="582"/>
        <end position="599"/>
    </location>
</feature>
<evidence type="ECO:0000256" key="9">
    <source>
        <dbReference type="ARBA" id="ARBA00022777"/>
    </source>
</evidence>
<evidence type="ECO:0000256" key="15">
    <source>
        <dbReference type="SAM" id="MobiDB-lite"/>
    </source>
</evidence>
<dbReference type="CDD" id="cd14058">
    <property type="entry name" value="STKc_TAK1"/>
    <property type="match status" value="1"/>
</dbReference>
<dbReference type="PRINTS" id="PR00109">
    <property type="entry name" value="TYRKINASE"/>
</dbReference>
<feature type="region of interest" description="Disordered" evidence="15">
    <location>
        <begin position="582"/>
        <end position="601"/>
    </location>
</feature>
<feature type="compositionally biased region" description="Polar residues" evidence="15">
    <location>
        <begin position="412"/>
        <end position="422"/>
    </location>
</feature>
<evidence type="ECO:0000256" key="5">
    <source>
        <dbReference type="ARBA" id="ARBA00022527"/>
    </source>
</evidence>
<evidence type="ECO:0000313" key="17">
    <source>
        <dbReference type="EnsemblMetazoa" id="XP_004931740.1"/>
    </source>
</evidence>
<feature type="region of interest" description="Disordered" evidence="15">
    <location>
        <begin position="328"/>
        <end position="355"/>
    </location>
</feature>
<keyword evidence="5" id="KW-0723">Serine/threonine-protein kinase</keyword>
<dbReference type="Proteomes" id="UP000005204">
    <property type="component" value="Unassembled WGS sequence"/>
</dbReference>
<comment type="catalytic activity">
    <reaction evidence="12">
        <text>L-threonyl-[protein] + ATP = O-phospho-L-threonyl-[protein] + ADP + H(+)</text>
        <dbReference type="Rhea" id="RHEA:46608"/>
        <dbReference type="Rhea" id="RHEA-COMP:11060"/>
        <dbReference type="Rhea" id="RHEA-COMP:11605"/>
        <dbReference type="ChEBI" id="CHEBI:15378"/>
        <dbReference type="ChEBI" id="CHEBI:30013"/>
        <dbReference type="ChEBI" id="CHEBI:30616"/>
        <dbReference type="ChEBI" id="CHEBI:61977"/>
        <dbReference type="ChEBI" id="CHEBI:456216"/>
        <dbReference type="EC" id="2.7.11.25"/>
    </reaction>
</comment>
<dbReference type="PROSITE" id="PS00108">
    <property type="entry name" value="PROTEIN_KINASE_ST"/>
    <property type="match status" value="1"/>
</dbReference>
<protein>
    <recommendedName>
        <fullName evidence="4">Mitogen-activated protein kinase kinase kinase 7</fullName>
        <ecNumber evidence="3">2.7.11.25</ecNumber>
    </recommendedName>
</protein>
<comment type="cofactor">
    <cofactor evidence="1">
        <name>Mg(2+)</name>
        <dbReference type="ChEBI" id="CHEBI:18420"/>
    </cofactor>
</comment>
<evidence type="ECO:0000256" key="12">
    <source>
        <dbReference type="ARBA" id="ARBA00047559"/>
    </source>
</evidence>
<keyword evidence="9" id="KW-0418">Kinase</keyword>
<comment type="catalytic activity">
    <reaction evidence="13">
        <text>L-seryl-[protein] + ATP = O-phospho-L-seryl-[protein] + ADP + H(+)</text>
        <dbReference type="Rhea" id="RHEA:17989"/>
        <dbReference type="Rhea" id="RHEA-COMP:9863"/>
        <dbReference type="Rhea" id="RHEA-COMP:11604"/>
        <dbReference type="ChEBI" id="CHEBI:15378"/>
        <dbReference type="ChEBI" id="CHEBI:29999"/>
        <dbReference type="ChEBI" id="CHEBI:30616"/>
        <dbReference type="ChEBI" id="CHEBI:83421"/>
        <dbReference type="ChEBI" id="CHEBI:456216"/>
        <dbReference type="EC" id="2.7.11.25"/>
    </reaction>
</comment>
<evidence type="ECO:0000256" key="11">
    <source>
        <dbReference type="ARBA" id="ARBA00022842"/>
    </source>
</evidence>
<dbReference type="GO" id="GO:0005524">
    <property type="term" value="F:ATP binding"/>
    <property type="evidence" value="ECO:0007669"/>
    <property type="project" value="UniProtKB-UniRule"/>
</dbReference>
<evidence type="ECO:0000313" key="18">
    <source>
        <dbReference type="Proteomes" id="UP000005204"/>
    </source>
</evidence>
<dbReference type="InterPro" id="IPR001245">
    <property type="entry name" value="Ser-Thr/Tyr_kinase_cat_dom"/>
</dbReference>
<evidence type="ECO:0000256" key="7">
    <source>
        <dbReference type="ARBA" id="ARBA00022723"/>
    </source>
</evidence>
<feature type="region of interest" description="Disordered" evidence="15">
    <location>
        <begin position="412"/>
        <end position="440"/>
    </location>
</feature>
<evidence type="ECO:0000256" key="8">
    <source>
        <dbReference type="ARBA" id="ARBA00022741"/>
    </source>
</evidence>
<evidence type="ECO:0000259" key="16">
    <source>
        <dbReference type="PROSITE" id="PS50011"/>
    </source>
</evidence>
<dbReference type="GeneID" id="101744000"/>
<dbReference type="PROSITE" id="PS50011">
    <property type="entry name" value="PROTEIN_KINASE_DOM"/>
    <property type="match status" value="1"/>
</dbReference>
<feature type="domain" description="Protein kinase" evidence="16">
    <location>
        <begin position="27"/>
        <end position="282"/>
    </location>
</feature>
<evidence type="ECO:0000256" key="1">
    <source>
        <dbReference type="ARBA" id="ARBA00001946"/>
    </source>
</evidence>
<dbReference type="InterPro" id="IPR000719">
    <property type="entry name" value="Prot_kinase_dom"/>
</dbReference>
<dbReference type="GO" id="GO:0043123">
    <property type="term" value="P:positive regulation of canonical NF-kappaB signal transduction"/>
    <property type="evidence" value="ECO:0007669"/>
    <property type="project" value="TreeGrafter"/>
</dbReference>